<dbReference type="PROSITE" id="PS51294">
    <property type="entry name" value="HTH_MYB"/>
    <property type="match status" value="1"/>
</dbReference>
<evidence type="ECO:0000313" key="7">
    <source>
        <dbReference type="EMBL" id="KAL2524813.1"/>
    </source>
</evidence>
<evidence type="ECO:0000256" key="5">
    <source>
        <dbReference type="SAM" id="MobiDB-lite"/>
    </source>
</evidence>
<proteinExistence type="predicted"/>
<sequence>MENFDRNRVRKYSKSELPRLQWTPELHQHFVQAVQRLGGKHKATPKRILQIMPTKGLKISHIKSHLQMYRRMNGTTSLNIFISMESMENYHKENINWFQIKQISEGLREKPPKSKQNGPITCQSRPPRSTQDKKGSLYHDSEDTKRSSTRDMEKEEFGNIEFAEGVCKNERNFRHLEDQQISEFTASRHSTHTHINLDLTISPCSSS</sequence>
<evidence type="ECO:0000259" key="6">
    <source>
        <dbReference type="PROSITE" id="PS51294"/>
    </source>
</evidence>
<feature type="domain" description="HTH myb-type" evidence="6">
    <location>
        <begin position="14"/>
        <end position="74"/>
    </location>
</feature>
<keyword evidence="2" id="KW-0805">Transcription regulation</keyword>
<evidence type="ECO:0000256" key="3">
    <source>
        <dbReference type="ARBA" id="ARBA00023163"/>
    </source>
</evidence>
<dbReference type="InterPro" id="IPR001005">
    <property type="entry name" value="SANT/Myb"/>
</dbReference>
<name>A0ABD1UJB7_9LAMI</name>
<dbReference type="AlphaFoldDB" id="A0ABD1UJB7"/>
<dbReference type="InterPro" id="IPR006447">
    <property type="entry name" value="Myb_dom_plants"/>
</dbReference>
<evidence type="ECO:0000256" key="4">
    <source>
        <dbReference type="ARBA" id="ARBA00023242"/>
    </source>
</evidence>
<dbReference type="InterPro" id="IPR046955">
    <property type="entry name" value="PHR1-like"/>
</dbReference>
<evidence type="ECO:0000256" key="1">
    <source>
        <dbReference type="ARBA" id="ARBA00004123"/>
    </source>
</evidence>
<accession>A0ABD1UJB7</accession>
<keyword evidence="3" id="KW-0804">Transcription</keyword>
<keyword evidence="4" id="KW-0539">Nucleus</keyword>
<organism evidence="7 8">
    <name type="scientific">Abeliophyllum distichum</name>
    <dbReference type="NCBI Taxonomy" id="126358"/>
    <lineage>
        <taxon>Eukaryota</taxon>
        <taxon>Viridiplantae</taxon>
        <taxon>Streptophyta</taxon>
        <taxon>Embryophyta</taxon>
        <taxon>Tracheophyta</taxon>
        <taxon>Spermatophyta</taxon>
        <taxon>Magnoliopsida</taxon>
        <taxon>eudicotyledons</taxon>
        <taxon>Gunneridae</taxon>
        <taxon>Pentapetalae</taxon>
        <taxon>asterids</taxon>
        <taxon>lamiids</taxon>
        <taxon>Lamiales</taxon>
        <taxon>Oleaceae</taxon>
        <taxon>Forsythieae</taxon>
        <taxon>Abeliophyllum</taxon>
    </lineage>
</organism>
<dbReference type="Gene3D" id="1.10.10.60">
    <property type="entry name" value="Homeodomain-like"/>
    <property type="match status" value="1"/>
</dbReference>
<dbReference type="EMBL" id="JBFOLK010000003">
    <property type="protein sequence ID" value="KAL2524813.1"/>
    <property type="molecule type" value="Genomic_DNA"/>
</dbReference>
<evidence type="ECO:0000256" key="2">
    <source>
        <dbReference type="ARBA" id="ARBA00023015"/>
    </source>
</evidence>
<keyword evidence="8" id="KW-1185">Reference proteome</keyword>
<dbReference type="Pfam" id="PF00249">
    <property type="entry name" value="Myb_DNA-binding"/>
    <property type="match status" value="1"/>
</dbReference>
<dbReference type="FunFam" id="1.10.10.60:FF:000007">
    <property type="entry name" value="Two-component response regulator"/>
    <property type="match status" value="1"/>
</dbReference>
<dbReference type="NCBIfam" id="TIGR01557">
    <property type="entry name" value="myb_SHAQKYF"/>
    <property type="match status" value="1"/>
</dbReference>
<dbReference type="PANTHER" id="PTHR31314">
    <property type="entry name" value="MYB FAMILY TRANSCRIPTION FACTOR PHL7-LIKE"/>
    <property type="match status" value="1"/>
</dbReference>
<dbReference type="Proteomes" id="UP001604336">
    <property type="component" value="Unassembled WGS sequence"/>
</dbReference>
<feature type="compositionally biased region" description="Basic and acidic residues" evidence="5">
    <location>
        <begin position="130"/>
        <end position="154"/>
    </location>
</feature>
<comment type="caution">
    <text evidence="7">The sequence shown here is derived from an EMBL/GenBank/DDBJ whole genome shotgun (WGS) entry which is preliminary data.</text>
</comment>
<reference evidence="8" key="1">
    <citation type="submission" date="2024-07" db="EMBL/GenBank/DDBJ databases">
        <title>Two chromosome-level genome assemblies of Korean endemic species Abeliophyllum distichum and Forsythia ovata (Oleaceae).</title>
        <authorList>
            <person name="Jang H."/>
        </authorList>
    </citation>
    <scope>NUCLEOTIDE SEQUENCE [LARGE SCALE GENOMIC DNA]</scope>
</reference>
<protein>
    <submittedName>
        <fullName evidence="7">SANT domain-containing protein</fullName>
    </submittedName>
</protein>
<dbReference type="InterPro" id="IPR017930">
    <property type="entry name" value="Myb_dom"/>
</dbReference>
<dbReference type="SUPFAM" id="SSF46689">
    <property type="entry name" value="Homeodomain-like"/>
    <property type="match status" value="1"/>
</dbReference>
<gene>
    <name evidence="7" type="ORF">Adt_09867</name>
</gene>
<evidence type="ECO:0000313" key="8">
    <source>
        <dbReference type="Proteomes" id="UP001604336"/>
    </source>
</evidence>
<feature type="compositionally biased region" description="Polar residues" evidence="5">
    <location>
        <begin position="114"/>
        <end position="129"/>
    </location>
</feature>
<dbReference type="PANTHER" id="PTHR31314:SF113">
    <property type="entry name" value="MYB FAMILY TRANSCRIPTION FACTOR MPH1"/>
    <property type="match status" value="1"/>
</dbReference>
<dbReference type="InterPro" id="IPR009057">
    <property type="entry name" value="Homeodomain-like_sf"/>
</dbReference>
<comment type="subcellular location">
    <subcellularLocation>
        <location evidence="1">Nucleus</location>
    </subcellularLocation>
</comment>
<dbReference type="GO" id="GO:0005634">
    <property type="term" value="C:nucleus"/>
    <property type="evidence" value="ECO:0007669"/>
    <property type="project" value="UniProtKB-SubCell"/>
</dbReference>
<feature type="region of interest" description="Disordered" evidence="5">
    <location>
        <begin position="109"/>
        <end position="154"/>
    </location>
</feature>